<accession>C0GJI6</accession>
<evidence type="ECO:0000256" key="1">
    <source>
        <dbReference type="ARBA" id="ARBA00022795"/>
    </source>
</evidence>
<dbReference type="STRING" id="555088.DealDRAFT_2645"/>
<keyword evidence="1" id="KW-1005">Bacterial flagellum biogenesis</keyword>
<evidence type="ECO:0000313" key="3">
    <source>
        <dbReference type="Proteomes" id="UP000006443"/>
    </source>
</evidence>
<sequence length="137" mass="15367">MEVTLTELLDGLTEIYSRQKVLYGKLAEIALWEAKAIKERDMLGLIDLQQVEGQLMEQVQVLDDAKAQLKEVLLSKLPGRRLTMDQLACAAEPAAYIAHHKIVSEINNLLGEIEQTKRNNAYELSQTLQLNRHGVGA</sequence>
<dbReference type="GO" id="GO:0044780">
    <property type="term" value="P:bacterial-type flagellum assembly"/>
    <property type="evidence" value="ECO:0007669"/>
    <property type="project" value="InterPro"/>
</dbReference>
<reference evidence="2 3" key="1">
    <citation type="submission" date="2009-02" db="EMBL/GenBank/DDBJ databases">
        <title>Sequencing of the draft genome and assembly of Dethiobacter alkaliphilus AHT 1.</title>
        <authorList>
            <consortium name="US DOE Joint Genome Institute (JGI-PGF)"/>
            <person name="Lucas S."/>
            <person name="Copeland A."/>
            <person name="Lapidus A."/>
            <person name="Glavina del Rio T."/>
            <person name="Dalin E."/>
            <person name="Tice H."/>
            <person name="Bruce D."/>
            <person name="Goodwin L."/>
            <person name="Pitluck S."/>
            <person name="Larimer F."/>
            <person name="Land M.L."/>
            <person name="Hauser L."/>
            <person name="Muyzer G."/>
        </authorList>
    </citation>
    <scope>NUCLEOTIDE SEQUENCE [LARGE SCALE GENOMIC DNA]</scope>
    <source>
        <strain evidence="2 3">AHT 1</strain>
    </source>
</reference>
<dbReference type="EMBL" id="ACJM01000016">
    <property type="protein sequence ID" value="EEG76533.1"/>
    <property type="molecule type" value="Genomic_DNA"/>
</dbReference>
<dbReference type="Proteomes" id="UP000006443">
    <property type="component" value="Unassembled WGS sequence"/>
</dbReference>
<dbReference type="AlphaFoldDB" id="C0GJI6"/>
<dbReference type="Pfam" id="PF05130">
    <property type="entry name" value="FlgN"/>
    <property type="match status" value="1"/>
</dbReference>
<dbReference type="InterPro" id="IPR036679">
    <property type="entry name" value="FlgN-like_sf"/>
</dbReference>
<comment type="caution">
    <text evidence="2">The sequence shown here is derived from an EMBL/GenBank/DDBJ whole genome shotgun (WGS) entry which is preliminary data.</text>
</comment>
<gene>
    <name evidence="2" type="ORF">DealDRAFT_2645</name>
</gene>
<keyword evidence="3" id="KW-1185">Reference proteome</keyword>
<dbReference type="RefSeq" id="WP_008518255.1">
    <property type="nucleotide sequence ID" value="NZ_ACJM01000016.1"/>
</dbReference>
<dbReference type="SUPFAM" id="SSF140566">
    <property type="entry name" value="FlgN-like"/>
    <property type="match status" value="1"/>
</dbReference>
<evidence type="ECO:0000313" key="2">
    <source>
        <dbReference type="EMBL" id="EEG76533.1"/>
    </source>
</evidence>
<protein>
    <recommendedName>
        <fullName evidence="4">FlgN family protein</fullName>
    </recommendedName>
</protein>
<organism evidence="2 3">
    <name type="scientific">Dethiobacter alkaliphilus AHT 1</name>
    <dbReference type="NCBI Taxonomy" id="555088"/>
    <lineage>
        <taxon>Bacteria</taxon>
        <taxon>Bacillati</taxon>
        <taxon>Bacillota</taxon>
        <taxon>Dethiobacteria</taxon>
        <taxon>Dethiobacterales</taxon>
        <taxon>Dethiobacteraceae</taxon>
        <taxon>Dethiobacter</taxon>
    </lineage>
</organism>
<proteinExistence type="predicted"/>
<dbReference type="InterPro" id="IPR007809">
    <property type="entry name" value="FlgN-like"/>
</dbReference>
<name>C0GJI6_DETAL</name>
<evidence type="ECO:0008006" key="4">
    <source>
        <dbReference type="Google" id="ProtNLM"/>
    </source>
</evidence>
<dbReference type="Gene3D" id="1.20.58.300">
    <property type="entry name" value="FlgN-like"/>
    <property type="match status" value="1"/>
</dbReference>